<gene>
    <name evidence="4" type="ORF">SAMN05216277_1288</name>
</gene>
<sequence length="241" mass="27203">MASSPKERRSEQYRTSQITLEIWHPDCWTLQTTEMVDAGLIGHGVYQHDGIVSGRFTAYADTTDQITELAEAIEESPLTDEVKLINEYFNPNLRTDAAGNATQELLVEYEPTNSIHDAFISRGFVPEEEIRIHDGYEYWTVIVAASRDTIQQRLDEICEEMEADITVEGMKCPESGSAGGSSSNQLSERQREVFELAQREGYYTWPRECSASDLADELDVSKTTLLEHLRKAESKILGNVD</sequence>
<reference evidence="5" key="1">
    <citation type="submission" date="2016-10" db="EMBL/GenBank/DDBJ databases">
        <authorList>
            <person name="Varghese N."/>
            <person name="Submissions S."/>
        </authorList>
    </citation>
    <scope>NUCLEOTIDE SEQUENCE [LARGE SCALE GENOMIC DNA]</scope>
    <source>
        <strain evidence="5">CGMCC 1.10329</strain>
    </source>
</reference>
<name>A0A1I5WEM2_9EURY</name>
<accession>A0A1I5WEM2</accession>
<evidence type="ECO:0000313" key="5">
    <source>
        <dbReference type="Proteomes" id="UP000183769"/>
    </source>
</evidence>
<dbReference type="OrthoDB" id="312057at2157"/>
<dbReference type="EMBL" id="FOXI01000028">
    <property type="protein sequence ID" value="SFQ17846.1"/>
    <property type="molecule type" value="Genomic_DNA"/>
</dbReference>
<dbReference type="AlphaFoldDB" id="A0A1I5WEM2"/>
<dbReference type="Pfam" id="PF04967">
    <property type="entry name" value="HTH_10"/>
    <property type="match status" value="1"/>
</dbReference>
<evidence type="ECO:0000259" key="3">
    <source>
        <dbReference type="Pfam" id="PF04967"/>
    </source>
</evidence>
<keyword evidence="2" id="KW-0804">Transcription</keyword>
<dbReference type="Proteomes" id="UP000183769">
    <property type="component" value="Unassembled WGS sequence"/>
</dbReference>
<evidence type="ECO:0000313" key="4">
    <source>
        <dbReference type="EMBL" id="SFQ17846.1"/>
    </source>
</evidence>
<evidence type="ECO:0000256" key="1">
    <source>
        <dbReference type="ARBA" id="ARBA00023015"/>
    </source>
</evidence>
<dbReference type="InterPro" id="IPR007050">
    <property type="entry name" value="HTH_bacterioopsin"/>
</dbReference>
<feature type="domain" description="HTH bat-type" evidence="3">
    <location>
        <begin position="186"/>
        <end position="237"/>
    </location>
</feature>
<protein>
    <submittedName>
        <fullName evidence="4">Predicted DNA binding protein, contains HTH domain</fullName>
    </submittedName>
</protein>
<keyword evidence="1" id="KW-0805">Transcription regulation</keyword>
<dbReference type="InterPro" id="IPR036388">
    <property type="entry name" value="WH-like_DNA-bd_sf"/>
</dbReference>
<dbReference type="Gene3D" id="1.10.10.10">
    <property type="entry name" value="Winged helix-like DNA-binding domain superfamily/Winged helix DNA-binding domain"/>
    <property type="match status" value="1"/>
</dbReference>
<proteinExistence type="predicted"/>
<dbReference type="PANTHER" id="PTHR34236:SF1">
    <property type="entry name" value="DIMETHYL SULFOXIDE REDUCTASE TRANSCRIPTIONAL ACTIVATOR"/>
    <property type="match status" value="1"/>
</dbReference>
<evidence type="ECO:0000256" key="2">
    <source>
        <dbReference type="ARBA" id="ARBA00023163"/>
    </source>
</evidence>
<organism evidence="4 5">
    <name type="scientific">Halolamina pelagica</name>
    <dbReference type="NCBI Taxonomy" id="699431"/>
    <lineage>
        <taxon>Archaea</taxon>
        <taxon>Methanobacteriati</taxon>
        <taxon>Methanobacteriota</taxon>
        <taxon>Stenosarchaea group</taxon>
        <taxon>Halobacteria</taxon>
        <taxon>Halobacteriales</taxon>
        <taxon>Haloferacaceae</taxon>
    </lineage>
</organism>
<dbReference type="RefSeq" id="WP_074880898.1">
    <property type="nucleotide sequence ID" value="NZ_FOXI01000028.1"/>
</dbReference>
<dbReference type="PANTHER" id="PTHR34236">
    <property type="entry name" value="DIMETHYL SULFOXIDE REDUCTASE TRANSCRIPTIONAL ACTIVATOR"/>
    <property type="match status" value="1"/>
</dbReference>
<keyword evidence="5" id="KW-1185">Reference proteome</keyword>